<organism evidence="11 12">
    <name type="scientific">Thioflavicoccus mobilis 8321</name>
    <dbReference type="NCBI Taxonomy" id="765912"/>
    <lineage>
        <taxon>Bacteria</taxon>
        <taxon>Pseudomonadati</taxon>
        <taxon>Pseudomonadota</taxon>
        <taxon>Gammaproteobacteria</taxon>
        <taxon>Chromatiales</taxon>
        <taxon>Chromatiaceae</taxon>
        <taxon>Thioflavicoccus</taxon>
    </lineage>
</organism>
<evidence type="ECO:0000256" key="3">
    <source>
        <dbReference type="ARBA" id="ARBA00022491"/>
    </source>
</evidence>
<evidence type="ECO:0000256" key="6">
    <source>
        <dbReference type="ARBA" id="ARBA00023163"/>
    </source>
</evidence>
<protein>
    <recommendedName>
        <fullName evidence="2">Negative regulator of flagellin synthesis</fullName>
    </recommendedName>
    <alternativeName>
        <fullName evidence="8">Anti-sigma-28 factor</fullName>
    </alternativeName>
</protein>
<evidence type="ECO:0000259" key="10">
    <source>
        <dbReference type="Pfam" id="PF04316"/>
    </source>
</evidence>
<comment type="similarity">
    <text evidence="1">Belongs to the FlgM family.</text>
</comment>
<evidence type="ECO:0000313" key="12">
    <source>
        <dbReference type="Proteomes" id="UP000010816"/>
    </source>
</evidence>
<keyword evidence="3" id="KW-0678">Repressor</keyword>
<evidence type="ECO:0000313" key="11">
    <source>
        <dbReference type="EMBL" id="AGA89160.1"/>
    </source>
</evidence>
<evidence type="ECO:0000256" key="4">
    <source>
        <dbReference type="ARBA" id="ARBA00022795"/>
    </source>
</evidence>
<proteinExistence type="inferred from homology"/>
<dbReference type="eggNOG" id="COG2747">
    <property type="taxonomic scope" value="Bacteria"/>
</dbReference>
<keyword evidence="11" id="KW-0966">Cell projection</keyword>
<dbReference type="KEGG" id="tmb:Thimo_0290"/>
<dbReference type="InterPro" id="IPR007412">
    <property type="entry name" value="FlgM"/>
</dbReference>
<evidence type="ECO:0000256" key="1">
    <source>
        <dbReference type="ARBA" id="ARBA00005322"/>
    </source>
</evidence>
<keyword evidence="5" id="KW-0805">Transcription regulation</keyword>
<reference evidence="11 12" key="1">
    <citation type="submission" date="2011-09" db="EMBL/GenBank/DDBJ databases">
        <title>Complete sequence of chromosome of Thioflavicoccus mobilis 8321.</title>
        <authorList>
            <consortium name="US DOE Joint Genome Institute"/>
            <person name="Lucas S."/>
            <person name="Han J."/>
            <person name="Lapidus A."/>
            <person name="Cheng J.-F."/>
            <person name="Goodwin L."/>
            <person name="Pitluck S."/>
            <person name="Peters L."/>
            <person name="Ovchinnikova G."/>
            <person name="Lu M."/>
            <person name="Detter J.C."/>
            <person name="Han C."/>
            <person name="Tapia R."/>
            <person name="Land M."/>
            <person name="Hauser L."/>
            <person name="Kyrpides N."/>
            <person name="Ivanova N."/>
            <person name="Pagani I."/>
            <person name="Vogl K."/>
            <person name="Liu Z."/>
            <person name="Imhoff J."/>
            <person name="Thiel V."/>
            <person name="Frigaard N.-U."/>
            <person name="Bryant D."/>
            <person name="Woyke T."/>
        </authorList>
    </citation>
    <scope>NUCLEOTIDE SEQUENCE [LARGE SCALE GENOMIC DNA]</scope>
    <source>
        <strain evidence="11 12">8321</strain>
    </source>
</reference>
<dbReference type="InterPro" id="IPR035890">
    <property type="entry name" value="Anti-sigma-28_factor_FlgM_sf"/>
</dbReference>
<feature type="region of interest" description="Disordered" evidence="9">
    <location>
        <begin position="1"/>
        <end position="42"/>
    </location>
</feature>
<dbReference type="EMBL" id="CP003051">
    <property type="protein sequence ID" value="AGA89160.1"/>
    <property type="molecule type" value="Genomic_DNA"/>
</dbReference>
<dbReference type="GO" id="GO:0044781">
    <property type="term" value="P:bacterial-type flagellum organization"/>
    <property type="evidence" value="ECO:0007669"/>
    <property type="project" value="UniProtKB-KW"/>
</dbReference>
<dbReference type="Pfam" id="PF04316">
    <property type="entry name" value="FlgM"/>
    <property type="match status" value="1"/>
</dbReference>
<accession>L0GUW5</accession>
<gene>
    <name evidence="11" type="ORF">Thimo_0290</name>
</gene>
<dbReference type="Proteomes" id="UP000010816">
    <property type="component" value="Chromosome"/>
</dbReference>
<dbReference type="AlphaFoldDB" id="L0GUW5"/>
<keyword evidence="12" id="KW-1185">Reference proteome</keyword>
<dbReference type="STRING" id="765912.Thimo_0290"/>
<keyword evidence="6" id="KW-0804">Transcription</keyword>
<keyword evidence="11" id="KW-0282">Flagellum</keyword>
<dbReference type="NCBIfam" id="TIGR03824">
    <property type="entry name" value="FlgM_jcvi"/>
    <property type="match status" value="1"/>
</dbReference>
<comment type="function">
    <text evidence="7">Responsible for the coupling of flagellin expression to flagellar assembly by preventing expression of the flagellin genes when a component of the middle class of proteins is defective. It negatively regulates flagellar genes by inhibiting the activity of FliA by directly binding to FliA.</text>
</comment>
<keyword evidence="4" id="KW-1005">Bacterial flagellum biogenesis</keyword>
<dbReference type="HOGENOM" id="CLU_2169914_0_0_6"/>
<evidence type="ECO:0000256" key="2">
    <source>
        <dbReference type="ARBA" id="ARBA00017823"/>
    </source>
</evidence>
<evidence type="ECO:0000256" key="9">
    <source>
        <dbReference type="SAM" id="MobiDB-lite"/>
    </source>
</evidence>
<dbReference type="InterPro" id="IPR031316">
    <property type="entry name" value="FlgM_C"/>
</dbReference>
<dbReference type="SUPFAM" id="SSF101498">
    <property type="entry name" value="Anti-sigma factor FlgM"/>
    <property type="match status" value="1"/>
</dbReference>
<keyword evidence="11" id="KW-0969">Cilium</keyword>
<evidence type="ECO:0000256" key="8">
    <source>
        <dbReference type="ARBA" id="ARBA00030117"/>
    </source>
</evidence>
<evidence type="ECO:0000256" key="5">
    <source>
        <dbReference type="ARBA" id="ARBA00023015"/>
    </source>
</evidence>
<evidence type="ECO:0000256" key="7">
    <source>
        <dbReference type="ARBA" id="ARBA00024739"/>
    </source>
</evidence>
<sequence>MPTEIGQPKGVQGPVAPSRERVSRGPGQASSATPGRGAVPEAISDEVVLSSSALKLRQSERSLSQGSEVDEARVASIRDALSKGTYQIDVGRVAKGILAQERLFFGGGDQ</sequence>
<feature type="domain" description="Anti-sigma-28 factor FlgM C-terminal" evidence="10">
    <location>
        <begin position="45"/>
        <end position="98"/>
    </location>
</feature>
<dbReference type="GO" id="GO:0045892">
    <property type="term" value="P:negative regulation of DNA-templated transcription"/>
    <property type="evidence" value="ECO:0007669"/>
    <property type="project" value="InterPro"/>
</dbReference>
<name>L0GUW5_9GAMM</name>